<sequence>MLKPKPPPLPANFAALRRYAHVSHSVAHSREPHYPNISREDLLEQQSAYDAKLAEAILEVRRRIMDEEMALSTLHSRRTVSDSKESPLAIPNEPQQKLRKLKVLKSAHDQCFNTIDYIPSADSPLNTLLAFRSVEIVIAQTITSIRDVEERIKSVQTLLKSQNAAATEQNRLMEALRARLDVLLEEQQQINVGADIVGQGDLIRKVGKKKKEVAKRTNVLLRELLYFLDNRLARMVAAEEMGGPVVGDDLDVTLETGFSKQGNVKKGNHRIDEMWGQAEEHPEKKMVLEFKGLLEGLLNAWLETSSYVELEKDSAAARFLVRAKVAVFHPKDARKLKLLDFGSNVEDS</sequence>
<evidence type="ECO:0000256" key="1">
    <source>
        <dbReference type="ARBA" id="ARBA00004123"/>
    </source>
</evidence>
<reference evidence="9 10" key="1">
    <citation type="submission" date="2024-02" db="EMBL/GenBank/DDBJ databases">
        <title>Discinaceae phylogenomics.</title>
        <authorList>
            <person name="Dirks A.C."/>
            <person name="James T.Y."/>
        </authorList>
    </citation>
    <scope>NUCLEOTIDE SEQUENCE [LARGE SCALE GENOMIC DNA]</scope>
    <source>
        <strain evidence="9 10">ACD0624</strain>
    </source>
</reference>
<evidence type="ECO:0000256" key="4">
    <source>
        <dbReference type="ARBA" id="ARBA00022454"/>
    </source>
</evidence>
<proteinExistence type="inferred from homology"/>
<evidence type="ECO:0000256" key="3">
    <source>
        <dbReference type="ARBA" id="ARBA00005795"/>
    </source>
</evidence>
<comment type="subcellular location">
    <subcellularLocation>
        <location evidence="2">Chromosome</location>
        <location evidence="2">Centromere</location>
    </subcellularLocation>
    <subcellularLocation>
        <location evidence="1">Nucleus</location>
    </subcellularLocation>
</comment>
<accession>A0ABR3G7T8</accession>
<comment type="caution">
    <text evidence="9">The sequence shown here is derived from an EMBL/GenBank/DDBJ whole genome shotgun (WGS) entry which is preliminary data.</text>
</comment>
<keyword evidence="5 8" id="KW-0175">Coiled coil</keyword>
<protein>
    <submittedName>
        <fullName evidence="9">Uncharacterized protein</fullName>
    </submittedName>
</protein>
<dbReference type="InterPro" id="IPR020993">
    <property type="entry name" value="Centromere_CenpK"/>
</dbReference>
<evidence type="ECO:0000256" key="2">
    <source>
        <dbReference type="ARBA" id="ARBA00004584"/>
    </source>
</evidence>
<evidence type="ECO:0000256" key="8">
    <source>
        <dbReference type="SAM" id="Coils"/>
    </source>
</evidence>
<keyword evidence="6" id="KW-0539">Nucleus</keyword>
<gene>
    <name evidence="9" type="ORF">Q9L58_009100</name>
</gene>
<dbReference type="PANTHER" id="PTHR14401:SF6">
    <property type="entry name" value="CENTROMERE PROTEIN K"/>
    <property type="match status" value="1"/>
</dbReference>
<evidence type="ECO:0000256" key="6">
    <source>
        <dbReference type="ARBA" id="ARBA00023242"/>
    </source>
</evidence>
<feature type="coiled-coil region" evidence="8">
    <location>
        <begin position="145"/>
        <end position="186"/>
    </location>
</feature>
<dbReference type="Proteomes" id="UP001447188">
    <property type="component" value="Unassembled WGS sequence"/>
</dbReference>
<comment type="similarity">
    <text evidence="3">Belongs to the CENP-K/MCM22 family.</text>
</comment>
<evidence type="ECO:0000313" key="9">
    <source>
        <dbReference type="EMBL" id="KAL0632012.1"/>
    </source>
</evidence>
<dbReference type="PANTHER" id="PTHR14401">
    <property type="entry name" value="CENTROMERE PROTEIN K"/>
    <property type="match status" value="1"/>
</dbReference>
<evidence type="ECO:0000313" key="10">
    <source>
        <dbReference type="Proteomes" id="UP001447188"/>
    </source>
</evidence>
<dbReference type="EMBL" id="JBBBZM010000193">
    <property type="protein sequence ID" value="KAL0632012.1"/>
    <property type="molecule type" value="Genomic_DNA"/>
</dbReference>
<keyword evidence="7" id="KW-0137">Centromere</keyword>
<name>A0ABR3G7T8_9PEZI</name>
<organism evidence="9 10">
    <name type="scientific">Discina gigas</name>
    <dbReference type="NCBI Taxonomy" id="1032678"/>
    <lineage>
        <taxon>Eukaryota</taxon>
        <taxon>Fungi</taxon>
        <taxon>Dikarya</taxon>
        <taxon>Ascomycota</taxon>
        <taxon>Pezizomycotina</taxon>
        <taxon>Pezizomycetes</taxon>
        <taxon>Pezizales</taxon>
        <taxon>Discinaceae</taxon>
        <taxon>Discina</taxon>
    </lineage>
</organism>
<evidence type="ECO:0000256" key="5">
    <source>
        <dbReference type="ARBA" id="ARBA00023054"/>
    </source>
</evidence>
<keyword evidence="4" id="KW-0158">Chromosome</keyword>
<keyword evidence="10" id="KW-1185">Reference proteome</keyword>
<evidence type="ECO:0000256" key="7">
    <source>
        <dbReference type="ARBA" id="ARBA00023328"/>
    </source>
</evidence>